<dbReference type="PANTHER" id="PTHR24412">
    <property type="entry name" value="KELCH PROTEIN"/>
    <property type="match status" value="1"/>
</dbReference>
<dbReference type="Gene3D" id="1.25.40.420">
    <property type="match status" value="1"/>
</dbReference>
<dbReference type="FunFam" id="3.30.710.10:FF:000001">
    <property type="entry name" value="Kelch-like family member 20"/>
    <property type="match status" value="1"/>
</dbReference>
<dbReference type="SUPFAM" id="SSF117281">
    <property type="entry name" value="Kelch motif"/>
    <property type="match status" value="1"/>
</dbReference>
<dbReference type="GO" id="GO:0003779">
    <property type="term" value="F:actin binding"/>
    <property type="evidence" value="ECO:0007669"/>
    <property type="project" value="UniProtKB-KW"/>
</dbReference>
<dbReference type="Pfam" id="PF01344">
    <property type="entry name" value="Kelch_1"/>
    <property type="match status" value="6"/>
</dbReference>
<evidence type="ECO:0000313" key="8">
    <source>
        <dbReference type="Ensembl" id="ENSCCRP00015105056.1"/>
    </source>
</evidence>
<evidence type="ECO:0000256" key="2">
    <source>
        <dbReference type="ARBA" id="ARBA00022441"/>
    </source>
</evidence>
<evidence type="ECO:0000256" key="5">
    <source>
        <dbReference type="ARBA" id="ARBA00023203"/>
    </source>
</evidence>
<dbReference type="InterPro" id="IPR017096">
    <property type="entry name" value="BTB-kelch_protein"/>
</dbReference>
<dbReference type="InterPro" id="IPR015915">
    <property type="entry name" value="Kelch-typ_b-propeller"/>
</dbReference>
<evidence type="ECO:0000256" key="4">
    <source>
        <dbReference type="ARBA" id="ARBA00022737"/>
    </source>
</evidence>
<dbReference type="Proteomes" id="UP000694700">
    <property type="component" value="Unplaced"/>
</dbReference>
<dbReference type="Ensembl" id="ENSCCRT00015108425.1">
    <property type="protein sequence ID" value="ENSCCRP00015105056.1"/>
    <property type="gene ID" value="ENSCCRG00015041906.1"/>
</dbReference>
<keyword evidence="3" id="KW-0963">Cytoplasm</keyword>
<dbReference type="SMART" id="SM00225">
    <property type="entry name" value="BTB"/>
    <property type="match status" value="1"/>
</dbReference>
<dbReference type="SMART" id="SM00612">
    <property type="entry name" value="Kelch"/>
    <property type="match status" value="6"/>
</dbReference>
<keyword evidence="2" id="KW-0880">Kelch repeat</keyword>
<dbReference type="SUPFAM" id="SSF54695">
    <property type="entry name" value="POZ domain"/>
    <property type="match status" value="1"/>
</dbReference>
<evidence type="ECO:0000256" key="1">
    <source>
        <dbReference type="ARBA" id="ARBA00004245"/>
    </source>
</evidence>
<dbReference type="Gene3D" id="2.120.10.80">
    <property type="entry name" value="Kelch-type beta propeller"/>
    <property type="match status" value="1"/>
</dbReference>
<keyword evidence="4" id="KW-0677">Repeat</keyword>
<dbReference type="PROSITE" id="PS50097">
    <property type="entry name" value="BTB"/>
    <property type="match status" value="1"/>
</dbReference>
<name>A0A8C2AG64_CYPCA</name>
<dbReference type="InterPro" id="IPR006652">
    <property type="entry name" value="Kelch_1"/>
</dbReference>
<dbReference type="Gene3D" id="3.30.710.10">
    <property type="entry name" value="Potassium Channel Kv1.1, Chain A"/>
    <property type="match status" value="1"/>
</dbReference>
<dbReference type="AlphaFoldDB" id="A0A8C2AG64"/>
<dbReference type="FunFam" id="1.25.40.420:FF:000001">
    <property type="entry name" value="Kelch-like family member 12"/>
    <property type="match status" value="1"/>
</dbReference>
<dbReference type="Pfam" id="PF00651">
    <property type="entry name" value="BTB"/>
    <property type="match status" value="1"/>
</dbReference>
<comment type="subcellular location">
    <subcellularLocation>
        <location evidence="1">Cytoplasm</location>
        <location evidence="1">Cytoskeleton</location>
    </subcellularLocation>
</comment>
<keyword evidence="5" id="KW-0009">Actin-binding</keyword>
<evidence type="ECO:0000313" key="9">
    <source>
        <dbReference type="Proteomes" id="UP000694700"/>
    </source>
</evidence>
<evidence type="ECO:0000256" key="3">
    <source>
        <dbReference type="ARBA" id="ARBA00022490"/>
    </source>
</evidence>
<evidence type="ECO:0000259" key="7">
    <source>
        <dbReference type="PROSITE" id="PS50097"/>
    </source>
</evidence>
<dbReference type="InterPro" id="IPR011705">
    <property type="entry name" value="BACK"/>
</dbReference>
<dbReference type="PIRSF" id="PIRSF037037">
    <property type="entry name" value="Kelch-like_protein_gigaxonin"/>
    <property type="match status" value="1"/>
</dbReference>
<dbReference type="InterPro" id="IPR011333">
    <property type="entry name" value="SKP1/BTB/POZ_sf"/>
</dbReference>
<dbReference type="SMART" id="SM00875">
    <property type="entry name" value="BACK"/>
    <property type="match status" value="1"/>
</dbReference>
<dbReference type="Pfam" id="PF07707">
    <property type="entry name" value="BACK"/>
    <property type="match status" value="1"/>
</dbReference>
<dbReference type="GO" id="GO:0005856">
    <property type="term" value="C:cytoskeleton"/>
    <property type="evidence" value="ECO:0007669"/>
    <property type="project" value="UniProtKB-SubCell"/>
</dbReference>
<feature type="domain" description="BTB" evidence="7">
    <location>
        <begin position="51"/>
        <end position="118"/>
    </location>
</feature>
<accession>A0A8C2AG64</accession>
<evidence type="ECO:0000256" key="6">
    <source>
        <dbReference type="ARBA" id="ARBA00023212"/>
    </source>
</evidence>
<dbReference type="FunFam" id="2.120.10.80:FF:000002">
    <property type="entry name" value="Kelch-like family member 2"/>
    <property type="match status" value="1"/>
</dbReference>
<reference evidence="8" key="1">
    <citation type="submission" date="2025-08" db="UniProtKB">
        <authorList>
            <consortium name="Ensembl"/>
        </authorList>
    </citation>
    <scope>IDENTIFICATION</scope>
</reference>
<proteinExistence type="predicted"/>
<sequence>VCFRCTKLCHHKAVELKDDVCEKQSAVTINPRHMRKAFRIMNELRSQSVLCDVTIIAEDVEIAAHRVVLAAGCPYFHAMFTGEMTESRQKKVRIKEIDGWTLGMLIDYVYTAEIQVTEENVQVLLPAAGLLQLQEVKKACCEFLTTQLHPTNCLGICAFADLHACTELLSLANTYAEQHFSEVVQSEEFLNLGMEQVCSLIASDKLTIPSEEKVTSRVMRGLCCCNYSSTQVVLSCRLYVLEAFDLEFFPVCVLKVMMVVGGQAPKAIRSVECYDFEEERWFQVAELPSRRCRAGVVYMGGVVYAVGGFNGSLRVRTVDAYDPIKDEWCCVSSMQDRRSTLGSAVLNGLLYAVGGFDGSTGLATVEAYNAKANEWFHVSPMNTRRSSVGVGVVGGLLYAVGGYDGATRQCLSTVEVYNPNTNEWSYTAEMGTRRSGAGVGVLKGLLYAVGGHDGPLVRKSCEVYDPATNTWKQVADMNMCRRNAGVCAVNNLLYVVGGDDGSCNLASVELYNPNIDKWSLLPTCMSTGRSYAGQEMKQTTA</sequence>
<organism evidence="8 9">
    <name type="scientific">Cyprinus carpio</name>
    <name type="common">Common carp</name>
    <dbReference type="NCBI Taxonomy" id="7962"/>
    <lineage>
        <taxon>Eukaryota</taxon>
        <taxon>Metazoa</taxon>
        <taxon>Chordata</taxon>
        <taxon>Craniata</taxon>
        <taxon>Vertebrata</taxon>
        <taxon>Euteleostomi</taxon>
        <taxon>Actinopterygii</taxon>
        <taxon>Neopterygii</taxon>
        <taxon>Teleostei</taxon>
        <taxon>Ostariophysi</taxon>
        <taxon>Cypriniformes</taxon>
        <taxon>Cyprinidae</taxon>
        <taxon>Cyprininae</taxon>
        <taxon>Cyprinus</taxon>
    </lineage>
</organism>
<keyword evidence="6" id="KW-0206">Cytoskeleton</keyword>
<dbReference type="PANTHER" id="PTHR24412:SF155">
    <property type="entry name" value="KELCH-LIKE PROTEIN 2"/>
    <property type="match status" value="1"/>
</dbReference>
<dbReference type="InterPro" id="IPR000210">
    <property type="entry name" value="BTB/POZ_dom"/>
</dbReference>
<protein>
    <submittedName>
        <fullName evidence="8">Kelch-like family member 2</fullName>
    </submittedName>
</protein>